<comment type="function">
    <text evidence="5">S-adenosyl-L-methionine-dependent protein-lysine N-methyltransferase that methylates elongation factor 1-alpha.</text>
</comment>
<evidence type="ECO:0000256" key="4">
    <source>
        <dbReference type="ARBA" id="ARBA00022691"/>
    </source>
</evidence>
<evidence type="ECO:0000313" key="8">
    <source>
        <dbReference type="Proteomes" id="UP000288716"/>
    </source>
</evidence>
<evidence type="ECO:0000259" key="6">
    <source>
        <dbReference type="Pfam" id="PF13847"/>
    </source>
</evidence>
<dbReference type="PANTHER" id="PTHR12843:SF5">
    <property type="entry name" value="EEF1A LYSINE METHYLTRANSFERASE 2"/>
    <property type="match status" value="1"/>
</dbReference>
<dbReference type="GO" id="GO:0032259">
    <property type="term" value="P:methylation"/>
    <property type="evidence" value="ECO:0007669"/>
    <property type="project" value="UniProtKB-KW"/>
</dbReference>
<dbReference type="GO" id="GO:0005737">
    <property type="term" value="C:cytoplasm"/>
    <property type="evidence" value="ECO:0007669"/>
    <property type="project" value="UniProtKB-SubCell"/>
</dbReference>
<dbReference type="Proteomes" id="UP000288716">
    <property type="component" value="Unassembled WGS sequence"/>
</dbReference>
<protein>
    <recommendedName>
        <fullName evidence="5">Protein-lysine N-methyltransferase B4U80_09133</fullName>
        <ecNumber evidence="5">2.1.1.-</ecNumber>
    </recommendedName>
</protein>
<keyword evidence="4 5" id="KW-0949">S-adenosyl-L-methionine</keyword>
<evidence type="ECO:0000256" key="3">
    <source>
        <dbReference type="ARBA" id="ARBA00022679"/>
    </source>
</evidence>
<dbReference type="OrthoDB" id="540004at2759"/>
<sequence length="223" mass="25444">MEKLPSSELGTKQYWQDVYRNELECFNDHGERGEVWFGKSVAKNIVQWLCNHVEKSVSIIEIGSGNGQLLMDLSKCGFKTLFGIDYSSEAIHFSKLLRDSLQMSDSIEFEEADFLVYNFQESSVLSKQYDIVIDKGTFDAICLNPDANDEQIKVTYYTNICKYLKRNGLFMLTSCNWTKSEILDQISAAKCSLTLFDEIETPKFTFGGNTGNKVVSLIFKYDV</sequence>
<keyword evidence="3 5" id="KW-0808">Transferase</keyword>
<gene>
    <name evidence="7" type="ORF">B4U80_09133</name>
</gene>
<comment type="caution">
    <text evidence="7">The sequence shown here is derived from an EMBL/GenBank/DDBJ whole genome shotgun (WGS) entry which is preliminary data.</text>
</comment>
<reference evidence="7 8" key="1">
    <citation type="journal article" date="2018" name="Gigascience">
        <title>Genomes of trombidid mites reveal novel predicted allergens and laterally-transferred genes associated with secondary metabolism.</title>
        <authorList>
            <person name="Dong X."/>
            <person name="Chaisiri K."/>
            <person name="Xia D."/>
            <person name="Armstrong S.D."/>
            <person name="Fang Y."/>
            <person name="Donnelly M.J."/>
            <person name="Kadowaki T."/>
            <person name="McGarry J.W."/>
            <person name="Darby A.C."/>
            <person name="Makepeace B.L."/>
        </authorList>
    </citation>
    <scope>NUCLEOTIDE SEQUENCE [LARGE SCALE GENOMIC DNA]</scope>
    <source>
        <strain evidence="7">UoL-UT</strain>
    </source>
</reference>
<accession>A0A443SP29</accession>
<keyword evidence="1 5" id="KW-0963">Cytoplasm</keyword>
<dbReference type="Gene3D" id="3.40.50.150">
    <property type="entry name" value="Vaccinia Virus protein VP39"/>
    <property type="match status" value="1"/>
</dbReference>
<dbReference type="InterPro" id="IPR025714">
    <property type="entry name" value="Methyltranfer_dom"/>
</dbReference>
<dbReference type="GO" id="GO:0016279">
    <property type="term" value="F:protein-lysine N-methyltransferase activity"/>
    <property type="evidence" value="ECO:0007669"/>
    <property type="project" value="UniProtKB-UniRule"/>
</dbReference>
<evidence type="ECO:0000256" key="1">
    <source>
        <dbReference type="ARBA" id="ARBA00022490"/>
    </source>
</evidence>
<dbReference type="EC" id="2.1.1.-" evidence="5"/>
<evidence type="ECO:0000256" key="2">
    <source>
        <dbReference type="ARBA" id="ARBA00022603"/>
    </source>
</evidence>
<keyword evidence="2 5" id="KW-0489">Methyltransferase</keyword>
<dbReference type="EMBL" id="NCKV01000982">
    <property type="protein sequence ID" value="RWS29288.1"/>
    <property type="molecule type" value="Genomic_DNA"/>
</dbReference>
<proteinExistence type="inferred from homology"/>
<dbReference type="Pfam" id="PF13847">
    <property type="entry name" value="Methyltransf_31"/>
    <property type="match status" value="1"/>
</dbReference>
<dbReference type="CDD" id="cd02440">
    <property type="entry name" value="AdoMet_MTases"/>
    <property type="match status" value="1"/>
</dbReference>
<dbReference type="PANTHER" id="PTHR12843">
    <property type="entry name" value="PROTEIN-LYSINE N-METHYLTRANSFERASE METTL10"/>
    <property type="match status" value="1"/>
</dbReference>
<feature type="domain" description="Methyltransferase" evidence="6">
    <location>
        <begin position="55"/>
        <end position="187"/>
    </location>
</feature>
<comment type="similarity">
    <text evidence="5">Belongs to the class I-like SAM-binding methyltransferase superfamily. EFM4 family.</text>
</comment>
<dbReference type="InterPro" id="IPR026635">
    <property type="entry name" value="Efm4/METTL10"/>
</dbReference>
<dbReference type="VEuPathDB" id="VectorBase:LDEU002755"/>
<keyword evidence="8" id="KW-1185">Reference proteome</keyword>
<dbReference type="InterPro" id="IPR029063">
    <property type="entry name" value="SAM-dependent_MTases_sf"/>
</dbReference>
<evidence type="ECO:0000256" key="5">
    <source>
        <dbReference type="HAMAP-Rule" id="MF_03188"/>
    </source>
</evidence>
<dbReference type="HAMAP" id="MF_03188">
    <property type="entry name" value="Methyltr_EFM4"/>
    <property type="match status" value="1"/>
</dbReference>
<evidence type="ECO:0000313" key="7">
    <source>
        <dbReference type="EMBL" id="RWS29288.1"/>
    </source>
</evidence>
<name>A0A443SP29_9ACAR</name>
<comment type="subcellular location">
    <subcellularLocation>
        <location evidence="5">Cytoplasm</location>
    </subcellularLocation>
</comment>
<dbReference type="STRING" id="299467.A0A443SP29"/>
<dbReference type="AlphaFoldDB" id="A0A443SP29"/>
<organism evidence="7 8">
    <name type="scientific">Leptotrombidium deliense</name>
    <dbReference type="NCBI Taxonomy" id="299467"/>
    <lineage>
        <taxon>Eukaryota</taxon>
        <taxon>Metazoa</taxon>
        <taxon>Ecdysozoa</taxon>
        <taxon>Arthropoda</taxon>
        <taxon>Chelicerata</taxon>
        <taxon>Arachnida</taxon>
        <taxon>Acari</taxon>
        <taxon>Acariformes</taxon>
        <taxon>Trombidiformes</taxon>
        <taxon>Prostigmata</taxon>
        <taxon>Anystina</taxon>
        <taxon>Parasitengona</taxon>
        <taxon>Trombiculoidea</taxon>
        <taxon>Trombiculidae</taxon>
        <taxon>Leptotrombidium</taxon>
    </lineage>
</organism>
<dbReference type="SUPFAM" id="SSF53335">
    <property type="entry name" value="S-adenosyl-L-methionine-dependent methyltransferases"/>
    <property type="match status" value="1"/>
</dbReference>